<protein>
    <submittedName>
        <fullName evidence="2">Uncharacterized protein</fullName>
    </submittedName>
</protein>
<sequence length="59" mass="6769">MSWPRAAFAGLLFAAIMSVVLAFTRDLGGFQLLIAFVLHFAIFTVLFRPLYNFSMKRKR</sequence>
<keyword evidence="3" id="KW-1185">Reference proteome</keyword>
<gene>
    <name evidence="2" type="ORF">IDJ81_08960</name>
</gene>
<feature type="transmembrane region" description="Helical" evidence="1">
    <location>
        <begin position="32"/>
        <end position="51"/>
    </location>
</feature>
<evidence type="ECO:0000313" key="2">
    <source>
        <dbReference type="EMBL" id="QSB43517.1"/>
    </source>
</evidence>
<keyword evidence="1" id="KW-1133">Transmembrane helix</keyword>
<evidence type="ECO:0000313" key="3">
    <source>
        <dbReference type="Proteomes" id="UP000663637"/>
    </source>
</evidence>
<keyword evidence="1" id="KW-0812">Transmembrane</keyword>
<organism evidence="2 3">
    <name type="scientific">Tsuneonella flava</name>
    <dbReference type="NCBI Taxonomy" id="2055955"/>
    <lineage>
        <taxon>Bacteria</taxon>
        <taxon>Pseudomonadati</taxon>
        <taxon>Pseudomonadota</taxon>
        <taxon>Alphaproteobacteria</taxon>
        <taxon>Sphingomonadales</taxon>
        <taxon>Erythrobacteraceae</taxon>
        <taxon>Tsuneonella</taxon>
    </lineage>
</organism>
<evidence type="ECO:0000256" key="1">
    <source>
        <dbReference type="SAM" id="Phobius"/>
    </source>
</evidence>
<name>A0ABX7K6F4_9SPHN</name>
<proteinExistence type="predicted"/>
<dbReference type="Proteomes" id="UP000663637">
    <property type="component" value="Chromosome"/>
</dbReference>
<accession>A0ABX7K6F4</accession>
<dbReference type="EMBL" id="CP061510">
    <property type="protein sequence ID" value="QSB43517.1"/>
    <property type="molecule type" value="Genomic_DNA"/>
</dbReference>
<reference evidence="2 3" key="1">
    <citation type="submission" date="2020-09" db="EMBL/GenBank/DDBJ databases">
        <title>Complete genome sequence of altererythrobacter flavus SS-21NJ, isolated from Dongying oil sludge in Shandong province.</title>
        <authorList>
            <person name="Sun S."/>
            <person name="Zhang Z."/>
        </authorList>
    </citation>
    <scope>NUCLEOTIDE SEQUENCE [LARGE SCALE GENOMIC DNA]</scope>
    <source>
        <strain evidence="2 3">SS-21NJ</strain>
    </source>
</reference>
<keyword evidence="1" id="KW-0472">Membrane</keyword>